<dbReference type="SUPFAM" id="SSF109998">
    <property type="entry name" value="Triger factor/SurA peptide-binding domain-like"/>
    <property type="match status" value="1"/>
</dbReference>
<dbReference type="RefSeq" id="WP_074655140.1">
    <property type="nucleotide sequence ID" value="NZ_FNSD01000001.1"/>
</dbReference>
<organism evidence="3 4">
    <name type="scientific">Terriglobus roseus</name>
    <dbReference type="NCBI Taxonomy" id="392734"/>
    <lineage>
        <taxon>Bacteria</taxon>
        <taxon>Pseudomonadati</taxon>
        <taxon>Acidobacteriota</taxon>
        <taxon>Terriglobia</taxon>
        <taxon>Terriglobales</taxon>
        <taxon>Acidobacteriaceae</taxon>
        <taxon>Terriglobus</taxon>
    </lineage>
</organism>
<evidence type="ECO:0000313" key="4">
    <source>
        <dbReference type="Proteomes" id="UP000182409"/>
    </source>
</evidence>
<evidence type="ECO:0000256" key="1">
    <source>
        <dbReference type="ARBA" id="ARBA00022729"/>
    </source>
</evidence>
<dbReference type="PANTHER" id="PTHR47637">
    <property type="entry name" value="CHAPERONE SURA"/>
    <property type="match status" value="1"/>
</dbReference>
<dbReference type="Proteomes" id="UP000182409">
    <property type="component" value="Unassembled WGS sequence"/>
</dbReference>
<dbReference type="InterPro" id="IPR050280">
    <property type="entry name" value="OMP_Chaperone_SurA"/>
</dbReference>
<reference evidence="3 4" key="1">
    <citation type="submission" date="2016-10" db="EMBL/GenBank/DDBJ databases">
        <authorList>
            <person name="de Groot N.N."/>
        </authorList>
    </citation>
    <scope>NUCLEOTIDE SEQUENCE [LARGE SCALE GENOMIC DNA]</scope>
    <source>
        <strain evidence="3 4">AB35.6</strain>
    </source>
</reference>
<evidence type="ECO:0000313" key="3">
    <source>
        <dbReference type="EMBL" id="SEC39452.1"/>
    </source>
</evidence>
<keyword evidence="1 2" id="KW-0732">Signal</keyword>
<dbReference type="AlphaFoldDB" id="A0A1H4S5T1"/>
<gene>
    <name evidence="3" type="ORF">SAMN05443244_3354</name>
</gene>
<sequence length="264" mass="29714">MRRPLLITGAARTATTLAALSLCVLSLQAQKVAPKSAEQGKPATKEQATADAHKLPVERGDVVDRIVAIVNGDLVLESDVEEEERFTKLYPYASDSTKPLREQAITRLIDRTLIEQQQAGYPATPVTDEQISKDESDLRKDLPACSHADCASDAGWKDFLTKAGFTEEELRDRLRQRESVLHFIEQRFRNGVRINDKQIEDFYNTTMLPEYAKQKATAPPLDSVRDRIEEVLLQQEVSALLDQWLKTLRDSGHVRMMQKGVEAP</sequence>
<evidence type="ECO:0000256" key="2">
    <source>
        <dbReference type="SAM" id="SignalP"/>
    </source>
</evidence>
<dbReference type="EMBL" id="FNSD01000001">
    <property type="protein sequence ID" value="SEC39452.1"/>
    <property type="molecule type" value="Genomic_DNA"/>
</dbReference>
<proteinExistence type="predicted"/>
<evidence type="ECO:0008006" key="5">
    <source>
        <dbReference type="Google" id="ProtNLM"/>
    </source>
</evidence>
<accession>A0A1H4S5T1</accession>
<dbReference type="Gene3D" id="1.10.4030.10">
    <property type="entry name" value="Porin chaperone SurA, peptide-binding domain"/>
    <property type="match status" value="1"/>
</dbReference>
<dbReference type="OrthoDB" id="117954at2"/>
<feature type="chain" id="PRO_5010367627" description="SurA N-terminal domain-containing protein" evidence="2">
    <location>
        <begin position="30"/>
        <end position="264"/>
    </location>
</feature>
<dbReference type="InterPro" id="IPR027304">
    <property type="entry name" value="Trigger_fact/SurA_dom_sf"/>
</dbReference>
<protein>
    <recommendedName>
        <fullName evidence="5">SurA N-terminal domain-containing protein</fullName>
    </recommendedName>
</protein>
<feature type="signal peptide" evidence="2">
    <location>
        <begin position="1"/>
        <end position="29"/>
    </location>
</feature>
<dbReference type="PANTHER" id="PTHR47637:SF1">
    <property type="entry name" value="CHAPERONE SURA"/>
    <property type="match status" value="1"/>
</dbReference>
<name>A0A1H4S5T1_9BACT</name>